<organism evidence="2 3">
    <name type="scientific">Flavobacterium nitrogenifigens</name>
    <dbReference type="NCBI Taxonomy" id="1617283"/>
    <lineage>
        <taxon>Bacteria</taxon>
        <taxon>Pseudomonadati</taxon>
        <taxon>Bacteroidota</taxon>
        <taxon>Flavobacteriia</taxon>
        <taxon>Flavobacteriales</taxon>
        <taxon>Flavobacteriaceae</taxon>
        <taxon>Flavobacterium</taxon>
    </lineage>
</organism>
<reference evidence="2 3" key="1">
    <citation type="submission" date="2020-08" db="EMBL/GenBank/DDBJ databases">
        <title>Functional genomics of gut bacteria from endangered species of beetles.</title>
        <authorList>
            <person name="Carlos-Shanley C."/>
        </authorList>
    </citation>
    <scope>NUCLEOTIDE SEQUENCE [LARGE SCALE GENOMIC DNA]</scope>
    <source>
        <strain evidence="2 3">S00142</strain>
    </source>
</reference>
<proteinExistence type="predicted"/>
<evidence type="ECO:0000313" key="2">
    <source>
        <dbReference type="EMBL" id="MBB4800468.1"/>
    </source>
</evidence>
<keyword evidence="2" id="KW-0378">Hydrolase</keyword>
<dbReference type="SUPFAM" id="SSF56281">
    <property type="entry name" value="Metallo-hydrolase/oxidoreductase"/>
    <property type="match status" value="1"/>
</dbReference>
<dbReference type="RefSeq" id="WP_184158112.1">
    <property type="nucleotide sequence ID" value="NZ_JACHLD010000001.1"/>
</dbReference>
<dbReference type="Pfam" id="PF00753">
    <property type="entry name" value="Lactamase_B"/>
    <property type="match status" value="1"/>
</dbReference>
<keyword evidence="3" id="KW-1185">Reference proteome</keyword>
<accession>A0A7W7ITW9</accession>
<sequence length="225" mass="25039">MKNIAQDVYQIPLFPRNAINCYLIEDVLIDAGIRSSSNTILKALKGKIVNKHALTHAHADHQGSSKIICETLNIPLLCSEPEKEFAENGNVIIEYPNPNHIISKFQKNFWAGKGHLISQTLKEGDQIGGFTVIETPGHSSGHLSFFREKDGVLIVGDVMTNMNLLTTKVGLHEPPNLFTADKETNRKSIIKLASLKPKILCFGHGPVLMNNGEMEKFIQKLKQIY</sequence>
<evidence type="ECO:0000259" key="1">
    <source>
        <dbReference type="SMART" id="SM00849"/>
    </source>
</evidence>
<name>A0A7W7ITW9_9FLAO</name>
<comment type="caution">
    <text evidence="2">The sequence shown here is derived from an EMBL/GenBank/DDBJ whole genome shotgun (WGS) entry which is preliminary data.</text>
</comment>
<dbReference type="SMART" id="SM00849">
    <property type="entry name" value="Lactamase_B"/>
    <property type="match status" value="1"/>
</dbReference>
<evidence type="ECO:0000313" key="3">
    <source>
        <dbReference type="Proteomes" id="UP000561681"/>
    </source>
</evidence>
<protein>
    <submittedName>
        <fullName evidence="2">Glyoxylase-like metal-dependent hydrolase (Beta-lactamase superfamily II)</fullName>
    </submittedName>
</protein>
<dbReference type="CDD" id="cd07721">
    <property type="entry name" value="yflN-like_MBL-fold"/>
    <property type="match status" value="1"/>
</dbReference>
<feature type="domain" description="Metallo-beta-lactamase" evidence="1">
    <location>
        <begin position="18"/>
        <end position="204"/>
    </location>
</feature>
<dbReference type="AlphaFoldDB" id="A0A7W7ITW9"/>
<dbReference type="GO" id="GO:0016787">
    <property type="term" value="F:hydrolase activity"/>
    <property type="evidence" value="ECO:0007669"/>
    <property type="project" value="UniProtKB-KW"/>
</dbReference>
<dbReference type="PANTHER" id="PTHR42951">
    <property type="entry name" value="METALLO-BETA-LACTAMASE DOMAIN-CONTAINING"/>
    <property type="match status" value="1"/>
</dbReference>
<dbReference type="Proteomes" id="UP000561681">
    <property type="component" value="Unassembled WGS sequence"/>
</dbReference>
<dbReference type="InterPro" id="IPR001279">
    <property type="entry name" value="Metallo-B-lactamas"/>
</dbReference>
<dbReference type="PANTHER" id="PTHR42951:SF17">
    <property type="entry name" value="METALLO-BETA-LACTAMASE DOMAIN-CONTAINING PROTEIN"/>
    <property type="match status" value="1"/>
</dbReference>
<gene>
    <name evidence="2" type="ORF">HNP37_000507</name>
</gene>
<dbReference type="Gene3D" id="3.60.15.10">
    <property type="entry name" value="Ribonuclease Z/Hydroxyacylglutathione hydrolase-like"/>
    <property type="match status" value="1"/>
</dbReference>
<dbReference type="InterPro" id="IPR036866">
    <property type="entry name" value="RibonucZ/Hydroxyglut_hydro"/>
</dbReference>
<dbReference type="InterPro" id="IPR050855">
    <property type="entry name" value="NDM-1-like"/>
</dbReference>
<dbReference type="EMBL" id="JACHLD010000001">
    <property type="protein sequence ID" value="MBB4800468.1"/>
    <property type="molecule type" value="Genomic_DNA"/>
</dbReference>